<sequence>MLYTRKGDSGTTSAFDCDQRFSKSAKLAEALGTVDELNSYIGLCKSKIVKDKSFAVGERSVYEILTEIQQNLFTIQAEIAGADKHITQEKVDAMEKIIADIEKILPPIHSFFIPGSTERSALFDMARAIARRAERREVAFCFERDGVKTQYGEEAVPVKEQREVPLVYLNRLSSLLYALARLANYVSGVKEETPEY</sequence>
<keyword evidence="1 5" id="KW-0808">Transferase</keyword>
<evidence type="ECO:0000259" key="4">
    <source>
        <dbReference type="Pfam" id="PF01923"/>
    </source>
</evidence>
<gene>
    <name evidence="5" type="ORF">MNBD_CPR01-324</name>
</gene>
<reference evidence="5" key="1">
    <citation type="submission" date="2018-06" db="EMBL/GenBank/DDBJ databases">
        <authorList>
            <person name="Zhirakovskaya E."/>
        </authorList>
    </citation>
    <scope>NUCLEOTIDE SEQUENCE</scope>
</reference>
<dbReference type="NCBIfam" id="TIGR00636">
    <property type="entry name" value="PduO_Nterm"/>
    <property type="match status" value="1"/>
</dbReference>
<protein>
    <submittedName>
        <fullName evidence="5">ATP:Cob(I)alamin adenosyltransferase</fullName>
        <ecNumber evidence="5">2.5.1.17</ecNumber>
    </submittedName>
</protein>
<dbReference type="EMBL" id="UOEV01000037">
    <property type="protein sequence ID" value="VAW32335.1"/>
    <property type="molecule type" value="Genomic_DNA"/>
</dbReference>
<organism evidence="5">
    <name type="scientific">hydrothermal vent metagenome</name>
    <dbReference type="NCBI Taxonomy" id="652676"/>
    <lineage>
        <taxon>unclassified sequences</taxon>
        <taxon>metagenomes</taxon>
        <taxon>ecological metagenomes</taxon>
    </lineage>
</organism>
<keyword evidence="2" id="KW-0547">Nucleotide-binding</keyword>
<dbReference type="PANTHER" id="PTHR12213:SF0">
    <property type="entry name" value="CORRINOID ADENOSYLTRANSFERASE MMAB"/>
    <property type="match status" value="1"/>
</dbReference>
<keyword evidence="3" id="KW-0067">ATP-binding</keyword>
<dbReference type="InterPro" id="IPR036451">
    <property type="entry name" value="CblAdoTrfase-like_sf"/>
</dbReference>
<dbReference type="SUPFAM" id="SSF89028">
    <property type="entry name" value="Cobalamin adenosyltransferase-like"/>
    <property type="match status" value="1"/>
</dbReference>
<evidence type="ECO:0000256" key="1">
    <source>
        <dbReference type="ARBA" id="ARBA00022679"/>
    </source>
</evidence>
<dbReference type="AlphaFoldDB" id="A0A3B0UML5"/>
<name>A0A3B0UML5_9ZZZZ</name>
<evidence type="ECO:0000256" key="2">
    <source>
        <dbReference type="ARBA" id="ARBA00022741"/>
    </source>
</evidence>
<dbReference type="EC" id="2.5.1.17" evidence="5"/>
<dbReference type="InterPro" id="IPR016030">
    <property type="entry name" value="CblAdoTrfase-like"/>
</dbReference>
<dbReference type="Pfam" id="PF01923">
    <property type="entry name" value="Cob_adeno_trans"/>
    <property type="match status" value="1"/>
</dbReference>
<feature type="domain" description="Cobalamin adenosyltransferase-like" evidence="4">
    <location>
        <begin position="2"/>
        <end position="182"/>
    </location>
</feature>
<dbReference type="GO" id="GO:0005524">
    <property type="term" value="F:ATP binding"/>
    <property type="evidence" value="ECO:0007669"/>
    <property type="project" value="UniProtKB-KW"/>
</dbReference>
<dbReference type="InterPro" id="IPR029499">
    <property type="entry name" value="PduO-typ"/>
</dbReference>
<proteinExistence type="predicted"/>
<evidence type="ECO:0000256" key="3">
    <source>
        <dbReference type="ARBA" id="ARBA00022840"/>
    </source>
</evidence>
<evidence type="ECO:0000313" key="5">
    <source>
        <dbReference type="EMBL" id="VAW32335.1"/>
    </source>
</evidence>
<dbReference type="Gene3D" id="1.20.1200.10">
    <property type="entry name" value="Cobalamin adenosyltransferase-like"/>
    <property type="match status" value="1"/>
</dbReference>
<accession>A0A3B0UML5</accession>
<dbReference type="PANTHER" id="PTHR12213">
    <property type="entry name" value="CORRINOID ADENOSYLTRANSFERASE"/>
    <property type="match status" value="1"/>
</dbReference>
<dbReference type="GO" id="GO:0008817">
    <property type="term" value="F:corrinoid adenosyltransferase activity"/>
    <property type="evidence" value="ECO:0007669"/>
    <property type="project" value="UniProtKB-EC"/>
</dbReference>